<accession>A0A0B2PXW3</accession>
<organism evidence="2">
    <name type="scientific">Glycine soja</name>
    <name type="common">Wild soybean</name>
    <dbReference type="NCBI Taxonomy" id="3848"/>
    <lineage>
        <taxon>Eukaryota</taxon>
        <taxon>Viridiplantae</taxon>
        <taxon>Streptophyta</taxon>
        <taxon>Embryophyta</taxon>
        <taxon>Tracheophyta</taxon>
        <taxon>Spermatophyta</taxon>
        <taxon>Magnoliopsida</taxon>
        <taxon>eudicotyledons</taxon>
        <taxon>Gunneridae</taxon>
        <taxon>Pentapetalae</taxon>
        <taxon>rosids</taxon>
        <taxon>fabids</taxon>
        <taxon>Fabales</taxon>
        <taxon>Fabaceae</taxon>
        <taxon>Papilionoideae</taxon>
        <taxon>50 kb inversion clade</taxon>
        <taxon>NPAAA clade</taxon>
        <taxon>indigoferoid/millettioid clade</taxon>
        <taxon>Phaseoleae</taxon>
        <taxon>Glycine</taxon>
        <taxon>Glycine subgen. Soja</taxon>
    </lineage>
</organism>
<dbReference type="Proteomes" id="UP000053555">
    <property type="component" value="Unassembled WGS sequence"/>
</dbReference>
<proteinExistence type="predicted"/>
<name>A0A0B2PXW3_GLYSO</name>
<evidence type="ECO:0000256" key="1">
    <source>
        <dbReference type="SAM" id="MobiDB-lite"/>
    </source>
</evidence>
<dbReference type="EMBL" id="KN663047">
    <property type="protein sequence ID" value="KHN12539.1"/>
    <property type="molecule type" value="Genomic_DNA"/>
</dbReference>
<sequence>MVITYEKFEFKASSIASEAIYFRSSKLPTRHNHSHSQLPMNDTTTTATATTATIVLADSSDPKRRSLELIEEKNPPPSLDDSR</sequence>
<gene>
    <name evidence="2" type="ORF">glysoja_035346</name>
</gene>
<reference evidence="2" key="1">
    <citation type="submission" date="2014-07" db="EMBL/GenBank/DDBJ databases">
        <title>Identification of a novel salt tolerance gene in wild soybean by whole-genome sequencing.</title>
        <authorList>
            <person name="Lam H.-M."/>
            <person name="Qi X."/>
            <person name="Li M.-W."/>
            <person name="Liu X."/>
            <person name="Xie M."/>
            <person name="Ni M."/>
            <person name="Xu X."/>
        </authorList>
    </citation>
    <scope>NUCLEOTIDE SEQUENCE [LARGE SCALE GENOMIC DNA]</scope>
    <source>
        <tissue evidence="2">Root</tissue>
    </source>
</reference>
<evidence type="ECO:0000313" key="2">
    <source>
        <dbReference type="EMBL" id="KHN12539.1"/>
    </source>
</evidence>
<feature type="region of interest" description="Disordered" evidence="1">
    <location>
        <begin position="28"/>
        <end position="47"/>
    </location>
</feature>
<feature type="region of interest" description="Disordered" evidence="1">
    <location>
        <begin position="54"/>
        <end position="83"/>
    </location>
</feature>
<protein>
    <submittedName>
        <fullName evidence="2">Uncharacterized protein</fullName>
    </submittedName>
</protein>
<feature type="compositionally biased region" description="Basic and acidic residues" evidence="1">
    <location>
        <begin position="60"/>
        <end position="83"/>
    </location>
</feature>
<dbReference type="AlphaFoldDB" id="A0A0B2PXW3"/>